<accession>A0ABV6N7C0</accession>
<dbReference type="PANTHER" id="PTHR35525:SF3">
    <property type="entry name" value="BLL6575 PROTEIN"/>
    <property type="match status" value="1"/>
</dbReference>
<sequence>MDTTLPPVRVTAQLRELRFDAGSPSLNLLATIGRRPSAGIERLTDVTRLKTWAEGIGYPLADGEATADALAGLRRLREEIFAVVTDAMAGRPISPAAVNAAAGSVAPQLVPDLHELRWTASDLTALLARDAIDVLLDPVRRGRLRTCDSPVCRMIFLDGAGGRPRRWCSMSRCGNTSKAAAYRNRGH</sequence>
<dbReference type="Pfam" id="PF07336">
    <property type="entry name" value="ABATE"/>
    <property type="match status" value="1"/>
</dbReference>
<dbReference type="SUPFAM" id="SSF160904">
    <property type="entry name" value="Jann2411-like"/>
    <property type="match status" value="1"/>
</dbReference>
<dbReference type="Pfam" id="PF11706">
    <property type="entry name" value="zf-CGNR"/>
    <property type="match status" value="1"/>
</dbReference>
<dbReference type="InterPro" id="IPR023286">
    <property type="entry name" value="ABATE_dom_sf"/>
</dbReference>
<proteinExistence type="predicted"/>
<protein>
    <submittedName>
        <fullName evidence="2">CGNR zinc finger domain-containing protein</fullName>
    </submittedName>
</protein>
<feature type="domain" description="Zinc finger CGNR" evidence="1">
    <location>
        <begin position="143"/>
        <end position="185"/>
    </location>
</feature>
<keyword evidence="3" id="KW-1185">Reference proteome</keyword>
<dbReference type="EMBL" id="JBHLUD010000016">
    <property type="protein sequence ID" value="MFC0548499.1"/>
    <property type="molecule type" value="Genomic_DNA"/>
</dbReference>
<dbReference type="Gene3D" id="1.10.3300.10">
    <property type="entry name" value="Jann2411-like domain"/>
    <property type="match status" value="1"/>
</dbReference>
<evidence type="ECO:0000259" key="1">
    <source>
        <dbReference type="Pfam" id="PF11706"/>
    </source>
</evidence>
<dbReference type="InterPro" id="IPR010852">
    <property type="entry name" value="ABATE"/>
</dbReference>
<dbReference type="PANTHER" id="PTHR35525">
    <property type="entry name" value="BLL6575 PROTEIN"/>
    <property type="match status" value="1"/>
</dbReference>
<evidence type="ECO:0000313" key="3">
    <source>
        <dbReference type="Proteomes" id="UP001589810"/>
    </source>
</evidence>
<gene>
    <name evidence="2" type="ORF">ACFFH7_43825</name>
</gene>
<organism evidence="2 3">
    <name type="scientific">Kutzneria chonburiensis</name>
    <dbReference type="NCBI Taxonomy" id="1483604"/>
    <lineage>
        <taxon>Bacteria</taxon>
        <taxon>Bacillati</taxon>
        <taxon>Actinomycetota</taxon>
        <taxon>Actinomycetes</taxon>
        <taxon>Pseudonocardiales</taxon>
        <taxon>Pseudonocardiaceae</taxon>
        <taxon>Kutzneria</taxon>
    </lineage>
</organism>
<reference evidence="2 3" key="1">
    <citation type="submission" date="2024-09" db="EMBL/GenBank/DDBJ databases">
        <authorList>
            <person name="Sun Q."/>
            <person name="Mori K."/>
        </authorList>
    </citation>
    <scope>NUCLEOTIDE SEQUENCE [LARGE SCALE GENOMIC DNA]</scope>
    <source>
        <strain evidence="2 3">TBRC 1432</strain>
    </source>
</reference>
<comment type="caution">
    <text evidence="2">The sequence shown here is derived from an EMBL/GenBank/DDBJ whole genome shotgun (WGS) entry which is preliminary data.</text>
</comment>
<evidence type="ECO:0000313" key="2">
    <source>
        <dbReference type="EMBL" id="MFC0548499.1"/>
    </source>
</evidence>
<name>A0ABV6N7C0_9PSEU</name>
<dbReference type="InterPro" id="IPR021005">
    <property type="entry name" value="Znf_CGNR"/>
</dbReference>
<dbReference type="Proteomes" id="UP001589810">
    <property type="component" value="Unassembled WGS sequence"/>
</dbReference>
<dbReference type="RefSeq" id="WP_273943918.1">
    <property type="nucleotide sequence ID" value="NZ_CP097263.1"/>
</dbReference>